<evidence type="ECO:0000313" key="1">
    <source>
        <dbReference type="EMBL" id="SFM12572.1"/>
    </source>
</evidence>
<organism evidence="1 2">
    <name type="scientific">Nitrosomonas communis</name>
    <dbReference type="NCBI Taxonomy" id="44574"/>
    <lineage>
        <taxon>Bacteria</taxon>
        <taxon>Pseudomonadati</taxon>
        <taxon>Pseudomonadota</taxon>
        <taxon>Betaproteobacteria</taxon>
        <taxon>Nitrosomonadales</taxon>
        <taxon>Nitrosomonadaceae</taxon>
        <taxon>Nitrosomonas</taxon>
    </lineage>
</organism>
<reference evidence="2" key="1">
    <citation type="submission" date="2016-10" db="EMBL/GenBank/DDBJ databases">
        <authorList>
            <person name="Varghese N."/>
            <person name="Submissions S."/>
        </authorList>
    </citation>
    <scope>NUCLEOTIDE SEQUENCE [LARGE SCALE GENOMIC DNA]</scope>
    <source>
        <strain evidence="2">Nm44</strain>
    </source>
</reference>
<dbReference type="AlphaFoldDB" id="A0A1I4NAI0"/>
<evidence type="ECO:0000313" key="2">
    <source>
        <dbReference type="Proteomes" id="UP000183287"/>
    </source>
</evidence>
<name>A0A1I4NAI0_9PROT</name>
<dbReference type="GO" id="GO:0005975">
    <property type="term" value="P:carbohydrate metabolic process"/>
    <property type="evidence" value="ECO:0007669"/>
    <property type="project" value="InterPro"/>
</dbReference>
<dbReference type="EMBL" id="FOUB01000014">
    <property type="protein sequence ID" value="SFM12572.1"/>
    <property type="molecule type" value="Genomic_DNA"/>
</dbReference>
<dbReference type="Pfam" id="PF10096">
    <property type="entry name" value="DUF2334"/>
    <property type="match status" value="1"/>
</dbReference>
<dbReference type="CDD" id="cd10923">
    <property type="entry name" value="CE4_COG5298"/>
    <property type="match status" value="1"/>
</dbReference>
<dbReference type="InterPro" id="IPR018763">
    <property type="entry name" value="DUF2334"/>
</dbReference>
<dbReference type="SUPFAM" id="SSF88713">
    <property type="entry name" value="Glycoside hydrolase/deacetylase"/>
    <property type="match status" value="1"/>
</dbReference>
<dbReference type="InterPro" id="IPR011330">
    <property type="entry name" value="Glyco_hydro/deAcase_b/a-brl"/>
</dbReference>
<accession>A0A1I4NAI0</accession>
<gene>
    <name evidence="1" type="ORF">SAMN05421863_101414</name>
</gene>
<sequence length="576" mass="63744">MQGSHISNMIDLMMKKQNFLYRSGLFWMVMLSIFWLVVATSINAQTVINPDQEKVVPAEDTLRGAQSLGLDLPGHHTSLMTRLAEAPNNPVNVLILYDTSGPEGFLGELYAQMTANLVSHFGTWQAHPVGAYTAGEMSSYSAVIYIGSTLNEPLPAAFLTDTLAGTTQVVWMSNNISQLSAYSSDFQGVYGWSWAGFDFGPVGTVKYKQTDLTRDTTNPRGIMTFANVDPTRVQILAMAFRTDGSSFPWAVHSLNLSYIGEIPFAFMDHNDRYLVLADLLFDLLAPATVERHRALVRIEDVGPDADPQELRTIAEELSNRSVPFAVAVYPRYENPNGINNNGVPEAYNLAEKPDVVDALKFMLSKGGILLMHGYTHQFEHLNNPYDGVSSNDFEFYTAHVDANNSVIYDGPVPGDSQAWAANRIALAEAAFVAAGLPVPEIFEFPHYAGSVPDYTAVQERFGIRYDRGLYFPGYLSHQPIDYNQFAGQFFPYVVKDVYGSWVAPENLGNIQSESYNNHPTRSPADLLATARANLVVRDGFASFFYHPKLGKDMLIEVVDGIKQLGYTFVTLASLKP</sequence>
<protein>
    <submittedName>
        <fullName evidence="1">Uncharacterized protein YdaL</fullName>
    </submittedName>
</protein>
<proteinExistence type="predicted"/>
<keyword evidence="2" id="KW-1185">Reference proteome</keyword>
<dbReference type="Proteomes" id="UP000183287">
    <property type="component" value="Unassembled WGS sequence"/>
</dbReference>